<protein>
    <recommendedName>
        <fullName evidence="5">GRAM domain-containing protein</fullName>
    </recommendedName>
</protein>
<evidence type="ECO:0000256" key="1">
    <source>
        <dbReference type="SAM" id="MobiDB-lite"/>
    </source>
</evidence>
<keyword evidence="2" id="KW-1133">Transmembrane helix</keyword>
<keyword evidence="2" id="KW-0472">Membrane</keyword>
<dbReference type="Proteomes" id="UP000009131">
    <property type="component" value="Unassembled WGS sequence"/>
</dbReference>
<evidence type="ECO:0008006" key="5">
    <source>
        <dbReference type="Google" id="ProtNLM"/>
    </source>
</evidence>
<dbReference type="GO" id="GO:0006915">
    <property type="term" value="P:apoptotic process"/>
    <property type="evidence" value="ECO:0007669"/>
    <property type="project" value="InterPro"/>
</dbReference>
<feature type="transmembrane region" description="Helical" evidence="2">
    <location>
        <begin position="193"/>
        <end position="211"/>
    </location>
</feature>
<dbReference type="InterPro" id="IPR021709">
    <property type="entry name" value="DUF3292"/>
</dbReference>
<feature type="compositionally biased region" description="Acidic residues" evidence="1">
    <location>
        <begin position="15"/>
        <end position="24"/>
    </location>
</feature>
<sequence length="618" mass="68743">MEPVEEASMRARCDGEDEELDEGDWVQLTPHGEKRDPLHNLARTRSEESDEEAAQILEELQDIEISEFLDRVGRTVTEVKLGHDAAAVPTPFPDLKEHTTPTGSTDYIGYARTYAFALADTYLPASFLSPPHREKFSLTRTRQLSERLYVVVPPSLARFVIEKKVARIYRWQSPTVTGTIAAIYTYLWYHNLIPAATLAFLVYQLLAIRMFPPSAEALRKEIAARRARGERAAQIGGEVHGRAAGGLATAIMQISKVPIQVGANAPTEPLSPSTEKTFEAATSSSAHNSSVGFYRMIADASHSFGPHAQVYLSDWADLAEKTKNVALWRRPTATYRTLSILCCCSLMLAFLPAGMQVKALFGWLGFHFFVLSYLQDAYPKYRRALNPLFWLLWDAPTDAECALDMLAERAGRPVFNRHDLKKLRAKKQKQEMQRPAQPRRMSALRQKLHRGSSGNDLPTLSRASTAASSASALTARPASIRTISATSLQPEARCFFALHKSTPGQLRLTSERLEFSPIKGLHGISTGILHVHERSQSTPDADLKKNRNVVELCLDDIASIKKEAGFTVGLWDAHGLCITTRQGEAIRFAKVSKRDECFNTLIASSHSTMRPVRRTDSA</sequence>
<gene>
    <name evidence="3" type="primary">Mo00322</name>
    <name evidence="3" type="ORF">E5Q_00322</name>
</gene>
<dbReference type="InterPro" id="IPR037847">
    <property type="entry name" value="GRAMDC4"/>
</dbReference>
<dbReference type="HOGENOM" id="CLU_442173_0_0_1"/>
<feature type="region of interest" description="Disordered" evidence="1">
    <location>
        <begin position="1"/>
        <end position="39"/>
    </location>
</feature>
<organism evidence="3 4">
    <name type="scientific">Mixia osmundae (strain CBS 9802 / IAM 14324 / JCM 22182 / KY 12970)</name>
    <dbReference type="NCBI Taxonomy" id="764103"/>
    <lineage>
        <taxon>Eukaryota</taxon>
        <taxon>Fungi</taxon>
        <taxon>Dikarya</taxon>
        <taxon>Basidiomycota</taxon>
        <taxon>Pucciniomycotina</taxon>
        <taxon>Mixiomycetes</taxon>
        <taxon>Mixiales</taxon>
        <taxon>Mixiaceae</taxon>
        <taxon>Mixia</taxon>
    </lineage>
</organism>
<dbReference type="RefSeq" id="XP_014565702.1">
    <property type="nucleotide sequence ID" value="XM_014710216.1"/>
</dbReference>
<dbReference type="InParanoid" id="G7DSW7"/>
<dbReference type="eggNOG" id="ENOG502QS59">
    <property type="taxonomic scope" value="Eukaryota"/>
</dbReference>
<dbReference type="PANTHER" id="PTHR37402">
    <property type="entry name" value="GRAM DOMAIN-CONTAINING PROTEIN 4"/>
    <property type="match status" value="1"/>
</dbReference>
<comment type="caution">
    <text evidence="3">The sequence shown here is derived from an EMBL/GenBank/DDBJ whole genome shotgun (WGS) entry which is preliminary data.</text>
</comment>
<accession>G7DSW7</accession>
<dbReference type="EMBL" id="BABT02000013">
    <property type="protein sequence ID" value="GAA93677.1"/>
    <property type="molecule type" value="Genomic_DNA"/>
</dbReference>
<feature type="region of interest" description="Disordered" evidence="1">
    <location>
        <begin position="423"/>
        <end position="461"/>
    </location>
</feature>
<evidence type="ECO:0000313" key="3">
    <source>
        <dbReference type="EMBL" id="GAA93677.1"/>
    </source>
</evidence>
<reference evidence="3 4" key="2">
    <citation type="journal article" date="2012" name="Open Biol.">
        <title>Characteristics of nucleosomes and linker DNA regions on the genome of the basidiomycete Mixia osmundae revealed by mono- and dinucleosome mapping.</title>
        <authorList>
            <person name="Nishida H."/>
            <person name="Kondo S."/>
            <person name="Matsumoto T."/>
            <person name="Suzuki Y."/>
            <person name="Yoshikawa H."/>
            <person name="Taylor T.D."/>
            <person name="Sugiyama J."/>
        </authorList>
    </citation>
    <scope>NUCLEOTIDE SEQUENCE [LARGE SCALE GENOMIC DNA]</scope>
    <source>
        <strain evidence="4">CBS 9802 / IAM 14324 / JCM 22182 / KY 12970</strain>
    </source>
</reference>
<dbReference type="PANTHER" id="PTHR37402:SF1">
    <property type="entry name" value="GRAM DOMAIN-CONTAINING PROTEIN 4"/>
    <property type="match status" value="1"/>
</dbReference>
<dbReference type="OMA" id="VWHANGI"/>
<dbReference type="OrthoDB" id="1708389at2759"/>
<evidence type="ECO:0000313" key="4">
    <source>
        <dbReference type="Proteomes" id="UP000009131"/>
    </source>
</evidence>
<keyword evidence="4" id="KW-1185">Reference proteome</keyword>
<keyword evidence="2" id="KW-0812">Transmembrane</keyword>
<dbReference type="STRING" id="764103.G7DSW7"/>
<name>G7DSW7_MIXOS</name>
<evidence type="ECO:0000256" key="2">
    <source>
        <dbReference type="SAM" id="Phobius"/>
    </source>
</evidence>
<dbReference type="Pfam" id="PF11696">
    <property type="entry name" value="DUF3292"/>
    <property type="match status" value="1"/>
</dbReference>
<proteinExistence type="predicted"/>
<reference evidence="3 4" key="1">
    <citation type="journal article" date="2011" name="J. Gen. Appl. Microbiol.">
        <title>Draft genome sequencing of the enigmatic basidiomycete Mixia osmundae.</title>
        <authorList>
            <person name="Nishida H."/>
            <person name="Nagatsuka Y."/>
            <person name="Sugiyama J."/>
        </authorList>
    </citation>
    <scope>NUCLEOTIDE SEQUENCE [LARGE SCALE GENOMIC DNA]</scope>
    <source>
        <strain evidence="4">CBS 9802 / IAM 14324 / JCM 22182 / KY 12970</strain>
    </source>
</reference>
<dbReference type="AlphaFoldDB" id="G7DSW7"/>